<name>A0A6B8WL66_9CORY</name>
<feature type="region of interest" description="Disordered" evidence="6">
    <location>
        <begin position="310"/>
        <end position="391"/>
    </location>
</feature>
<comment type="subcellular location">
    <subcellularLocation>
        <location evidence="1">Cell membrane</location>
    </subcellularLocation>
</comment>
<evidence type="ECO:0000256" key="1">
    <source>
        <dbReference type="ARBA" id="ARBA00004236"/>
    </source>
</evidence>
<dbReference type="Gene3D" id="2.30.30.60">
    <property type="match status" value="1"/>
</dbReference>
<dbReference type="InterPro" id="IPR006685">
    <property type="entry name" value="MscS_channel_2nd"/>
</dbReference>
<feature type="region of interest" description="Disordered" evidence="6">
    <location>
        <begin position="436"/>
        <end position="555"/>
    </location>
</feature>
<evidence type="ECO:0000256" key="4">
    <source>
        <dbReference type="ARBA" id="ARBA00022989"/>
    </source>
</evidence>
<evidence type="ECO:0000256" key="3">
    <source>
        <dbReference type="ARBA" id="ARBA00022692"/>
    </source>
</evidence>
<dbReference type="InterPro" id="IPR010920">
    <property type="entry name" value="LSM_dom_sf"/>
</dbReference>
<dbReference type="SUPFAM" id="SSF50182">
    <property type="entry name" value="Sm-like ribonucleoproteins"/>
    <property type="match status" value="1"/>
</dbReference>
<keyword evidence="4 7" id="KW-1133">Transmembrane helix</keyword>
<evidence type="ECO:0000256" key="2">
    <source>
        <dbReference type="ARBA" id="ARBA00022475"/>
    </source>
</evidence>
<evidence type="ECO:0000256" key="7">
    <source>
        <dbReference type="SAM" id="Phobius"/>
    </source>
</evidence>
<evidence type="ECO:0000313" key="10">
    <source>
        <dbReference type="Proteomes" id="UP000424462"/>
    </source>
</evidence>
<protein>
    <submittedName>
        <fullName evidence="9">Putative MscS family protein YkuT</fullName>
    </submittedName>
</protein>
<feature type="transmembrane region" description="Helical" evidence="7">
    <location>
        <begin position="106"/>
        <end position="129"/>
    </location>
</feature>
<dbReference type="InterPro" id="IPR045276">
    <property type="entry name" value="YbiO_bact"/>
</dbReference>
<dbReference type="InterPro" id="IPR023408">
    <property type="entry name" value="MscS_beta-dom_sf"/>
</dbReference>
<dbReference type="EMBL" id="CP046455">
    <property type="protein sequence ID" value="QGU07158.1"/>
    <property type="molecule type" value="Genomic_DNA"/>
</dbReference>
<evidence type="ECO:0000259" key="8">
    <source>
        <dbReference type="Pfam" id="PF00924"/>
    </source>
</evidence>
<feature type="compositionally biased region" description="Low complexity" evidence="6">
    <location>
        <begin position="443"/>
        <end position="546"/>
    </location>
</feature>
<feature type="compositionally biased region" description="Basic and acidic residues" evidence="6">
    <location>
        <begin position="358"/>
        <end position="367"/>
    </location>
</feature>
<gene>
    <name evidence="9" type="primary">ykuT</name>
    <name evidence="9" type="ORF">COCCU_06070</name>
</gene>
<dbReference type="Gene3D" id="1.10.287.1260">
    <property type="match status" value="1"/>
</dbReference>
<dbReference type="PANTHER" id="PTHR30460">
    <property type="entry name" value="MODERATE CONDUCTANCE MECHANOSENSITIVE CHANNEL YBIO"/>
    <property type="match status" value="1"/>
</dbReference>
<keyword evidence="5 7" id="KW-0472">Membrane</keyword>
<reference evidence="9 10" key="1">
    <citation type="submission" date="2019-11" db="EMBL/GenBank/DDBJ databases">
        <title>Complete genome sequence of Corynebacterium kalinowskii 1959, a novel Corynebacterium species isolated from soil of a small paddock in Vilsendorf, Germany.</title>
        <authorList>
            <person name="Schaffert L."/>
            <person name="Ruwe M."/>
            <person name="Milse J."/>
            <person name="Hanuschka K."/>
            <person name="Ortseifen V."/>
            <person name="Droste J."/>
            <person name="Brandt D."/>
            <person name="Schlueter L."/>
            <person name="Kutter Y."/>
            <person name="Vinke S."/>
            <person name="Viehoefer P."/>
            <person name="Jacob L."/>
            <person name="Luebke N.-C."/>
            <person name="Schulte-Berndt E."/>
            <person name="Hain C."/>
            <person name="Linder M."/>
            <person name="Schmidt P."/>
            <person name="Wollenschlaeger L."/>
            <person name="Luttermann T."/>
            <person name="Thieme E."/>
            <person name="Hassa J."/>
            <person name="Haak M."/>
            <person name="Wittchen M."/>
            <person name="Mentz A."/>
            <person name="Persicke M."/>
            <person name="Busche T."/>
            <person name="Ruckert C."/>
        </authorList>
    </citation>
    <scope>NUCLEOTIDE SEQUENCE [LARGE SCALE GENOMIC DNA]</scope>
    <source>
        <strain evidence="9 10">2039</strain>
    </source>
</reference>
<dbReference type="GO" id="GO:0005886">
    <property type="term" value="C:plasma membrane"/>
    <property type="evidence" value="ECO:0007669"/>
    <property type="project" value="UniProtKB-SubCell"/>
</dbReference>
<dbReference type="PANTHER" id="PTHR30460:SF0">
    <property type="entry name" value="MODERATE CONDUCTANCE MECHANOSENSITIVE CHANNEL YBIO"/>
    <property type="match status" value="1"/>
</dbReference>
<sequence>MQLLSLRYLSSVIWDWLTSTGLDLALLVILALLVPRVGRFALWFINRNIEKAAEDDPDAADEGKTQRALAGVVVYIGQLIAYFVLLVFFLQMLGFSLAGAALPATVLSAAIGLGAQSIIADFLAGFFILTEKQFGVGDWVRFEGNGVVVEGTIIQVTMRATRIRTLKQETVIVPNSTAKVCINASNYWSRAVVVIPVPLLGSQDSAEVIARSEAATRRALERPEIARELLGELDVQPGVDIQPPGVVGMPWMIDMRFMIQVTAGNHWMVERAVRTEILDEFWDEYGSATTVSGELRDQLVTTPLVNPEENISRAFRSDPLIDVAFDDPEPEPTKQARQTEDDEDVDKPAELATPPVKLADEQGRDPARTPSETMQPHTDEEEAPGTIELEPVENLSRWRKISTIGGRVRASTTGLLVTLMVLVFFRLLLVEPSEEWLENNPRPAATTAPAEPTPQESEPTASATQPTQEATPTETTGLTLDTETTGPTDTPGQEQQDNTTPTAATQPEPQPQQQQTPAPATTPTAGPAPQQQTQQLQTQPQGTQGAEVPETADSF</sequence>
<dbReference type="GO" id="GO:0008381">
    <property type="term" value="F:mechanosensitive monoatomic ion channel activity"/>
    <property type="evidence" value="ECO:0007669"/>
    <property type="project" value="InterPro"/>
</dbReference>
<feature type="domain" description="Mechanosensitive ion channel MscS" evidence="8">
    <location>
        <begin position="118"/>
        <end position="177"/>
    </location>
</feature>
<evidence type="ECO:0000256" key="6">
    <source>
        <dbReference type="SAM" id="MobiDB-lite"/>
    </source>
</evidence>
<keyword evidence="2" id="KW-1003">Cell membrane</keyword>
<evidence type="ECO:0000313" key="9">
    <source>
        <dbReference type="EMBL" id="QGU07158.1"/>
    </source>
</evidence>
<dbReference type="AlphaFoldDB" id="A0A6B8WL66"/>
<proteinExistence type="predicted"/>
<dbReference type="Proteomes" id="UP000424462">
    <property type="component" value="Chromosome"/>
</dbReference>
<keyword evidence="10" id="KW-1185">Reference proteome</keyword>
<keyword evidence="3 7" id="KW-0812">Transmembrane</keyword>
<dbReference type="Pfam" id="PF00924">
    <property type="entry name" value="MS_channel_2nd"/>
    <property type="match status" value="1"/>
</dbReference>
<dbReference type="KEGG" id="cok:COCCU_06070"/>
<feature type="transmembrane region" description="Helical" evidence="7">
    <location>
        <begin position="12"/>
        <end position="34"/>
    </location>
</feature>
<organism evidence="9 10">
    <name type="scientific">Corynebacterium occultum</name>
    <dbReference type="NCBI Taxonomy" id="2675219"/>
    <lineage>
        <taxon>Bacteria</taxon>
        <taxon>Bacillati</taxon>
        <taxon>Actinomycetota</taxon>
        <taxon>Actinomycetes</taxon>
        <taxon>Mycobacteriales</taxon>
        <taxon>Corynebacteriaceae</taxon>
        <taxon>Corynebacterium</taxon>
    </lineage>
</organism>
<evidence type="ECO:0000256" key="5">
    <source>
        <dbReference type="ARBA" id="ARBA00023136"/>
    </source>
</evidence>
<accession>A0A6B8WL66</accession>
<dbReference type="RefSeq" id="WP_156230678.1">
    <property type="nucleotide sequence ID" value="NZ_CP046455.1"/>
</dbReference>
<feature type="transmembrane region" description="Helical" evidence="7">
    <location>
        <begin position="72"/>
        <end position="94"/>
    </location>
</feature>